<feature type="domain" description="DUF7507" evidence="2">
    <location>
        <begin position="827"/>
        <end position="931"/>
    </location>
</feature>
<protein>
    <submittedName>
        <fullName evidence="3">Gliding motility-associated C-terminal domain-containing protein</fullName>
    </submittedName>
</protein>
<dbReference type="Pfam" id="PF19081">
    <property type="entry name" value="Ig_7"/>
    <property type="match status" value="4"/>
</dbReference>
<comment type="caution">
    <text evidence="3">The sequence shown here is derived from an EMBL/GenBank/DDBJ whole genome shotgun (WGS) entry which is preliminary data.</text>
</comment>
<feature type="domain" description="Ig-like" evidence="1">
    <location>
        <begin position="400"/>
        <end position="472"/>
    </location>
</feature>
<evidence type="ECO:0000259" key="2">
    <source>
        <dbReference type="Pfam" id="PF24346"/>
    </source>
</evidence>
<dbReference type="InterPro" id="IPR026341">
    <property type="entry name" value="T9SS_type_B"/>
</dbReference>
<dbReference type="Proteomes" id="UP001596287">
    <property type="component" value="Unassembled WGS sequence"/>
</dbReference>
<dbReference type="InterPro" id="IPR044023">
    <property type="entry name" value="Ig_7"/>
</dbReference>
<evidence type="ECO:0000313" key="4">
    <source>
        <dbReference type="Proteomes" id="UP001596287"/>
    </source>
</evidence>
<accession>A0ABW1PU23</accession>
<feature type="domain" description="Ig-like" evidence="1">
    <location>
        <begin position="167"/>
        <end position="242"/>
    </location>
</feature>
<dbReference type="EMBL" id="JBHSQB010000021">
    <property type="protein sequence ID" value="MFC6098282.1"/>
    <property type="molecule type" value="Genomic_DNA"/>
</dbReference>
<dbReference type="InterPro" id="IPR055354">
    <property type="entry name" value="DUF7507"/>
</dbReference>
<gene>
    <name evidence="3" type="ORF">ACFPVY_16645</name>
</gene>
<dbReference type="NCBIfam" id="TIGR01451">
    <property type="entry name" value="B_ant_repeat"/>
    <property type="match status" value="3"/>
</dbReference>
<dbReference type="RefSeq" id="WP_379793291.1">
    <property type="nucleotide sequence ID" value="NZ_JBHSQB010000021.1"/>
</dbReference>
<dbReference type="InterPro" id="IPR047589">
    <property type="entry name" value="DUF11_rpt"/>
</dbReference>
<evidence type="ECO:0000259" key="1">
    <source>
        <dbReference type="Pfam" id="PF19081"/>
    </source>
</evidence>
<dbReference type="Pfam" id="PF13585">
    <property type="entry name" value="CHU_C"/>
    <property type="match status" value="1"/>
</dbReference>
<feature type="domain" description="DUF7507" evidence="2">
    <location>
        <begin position="557"/>
        <end position="659"/>
    </location>
</feature>
<feature type="domain" description="DUF7507" evidence="2">
    <location>
        <begin position="689"/>
        <end position="794"/>
    </location>
</feature>
<proteinExistence type="predicted"/>
<dbReference type="Pfam" id="PF24346">
    <property type="entry name" value="DUF7507"/>
    <property type="match status" value="3"/>
</dbReference>
<feature type="domain" description="Ig-like" evidence="1">
    <location>
        <begin position="327"/>
        <end position="396"/>
    </location>
</feature>
<dbReference type="NCBIfam" id="TIGR04131">
    <property type="entry name" value="Bac_Flav_CTERM"/>
    <property type="match status" value="1"/>
</dbReference>
<organism evidence="3 4">
    <name type="scientific">Flavobacterium qiangtangense</name>
    <dbReference type="NCBI Taxonomy" id="1442595"/>
    <lineage>
        <taxon>Bacteria</taxon>
        <taxon>Pseudomonadati</taxon>
        <taxon>Bacteroidota</taxon>
        <taxon>Flavobacteriia</taxon>
        <taxon>Flavobacteriales</taxon>
        <taxon>Flavobacteriaceae</taxon>
        <taxon>Flavobacterium</taxon>
    </lineage>
</organism>
<reference evidence="4" key="1">
    <citation type="journal article" date="2019" name="Int. J. Syst. Evol. Microbiol.">
        <title>The Global Catalogue of Microorganisms (GCM) 10K type strain sequencing project: providing services to taxonomists for standard genome sequencing and annotation.</title>
        <authorList>
            <consortium name="The Broad Institute Genomics Platform"/>
            <consortium name="The Broad Institute Genome Sequencing Center for Infectious Disease"/>
            <person name="Wu L."/>
            <person name="Ma J."/>
        </authorList>
    </citation>
    <scope>NUCLEOTIDE SEQUENCE [LARGE SCALE GENOMIC DNA]</scope>
    <source>
        <strain evidence="4">CCUG 49679</strain>
    </source>
</reference>
<keyword evidence="4" id="KW-1185">Reference proteome</keyword>
<feature type="domain" description="Ig-like" evidence="1">
    <location>
        <begin position="89"/>
        <end position="164"/>
    </location>
</feature>
<name>A0ABW1PU23_9FLAO</name>
<evidence type="ECO:0000313" key="3">
    <source>
        <dbReference type="EMBL" id="MFC6098282.1"/>
    </source>
</evidence>
<sequence length="1050" mass="109168">MSVTITITQTPAPTTLNTAQTFCEIDNATIADIVTTETGVEWFATATSTTPLNATTPLLNGATYFGAITTNGCESATRLSVTITITQTPAPTTLNTAQTFCEIDNATIADIVTTETGVEWFATATSTTPLNATTPLVSGATYYGAITTNGCESATRLSVTITITQTPAPTTLNAAQTFCEIDNATIADIVTTETGVEWFATATSTTPLNATTPLVSGATYYGAITTNGCESATRLSVTITITETVAPTTTASSQTFCEIDQATVADLVVSGTGIQWYADATSTTALPSDTVLTNGTYYATQAAASCESATRLAVIVSITATVAPIGNATQTFCEITLPTVANLQATGTGVQWYADAASTTPLTAATPLTDGATYYATQTLNGCESLARLEVTVTITVTPAPTGNSPQAFCQSDNATLVDLQATGVGIQWYASATSTTPLALTSVLVDGATYYASQTLNGCESLLRLPITVIIDEAPTANAGADQVQYNSGTFVLAGNNPTVGTGTWTVVSGTATFNDPSLFNSAVTIPDNSTATLMWTVVNGTCTVSDEVIISYYIPELEILKSGVFMDTNGDGIDNVGDQIHYTFTVSNTGQTTINNIIVSDPLVAVTGGPISLSAGTSDATTFTAVYNVTQSDIDAGVVYNLATVNGQDPNGGPVTDTSVDPNPLNPSDPLFDPACPDCTVVPIVQEPNMTLTKEGTWQDTDGNGMASVGDTIIYAFTVTNTGNVTLSNISIADPLTGLVLSGGPIITLAPGLSDSTSITGIYAVTQADIEAGAVYNLATATGTDTNGNPISEVSVDPTPIDVNDPLFDPACPDCTVVLLPQVSQIAIIKTGVFNDDNQDNIAQIGETITYSFEVVNTGNMTLYNVTVSDPLPGVILTGGPIAELLPGQSDTTTFTATYIVTNQDLINGGVTNQALVSATNNAGAVVEDLSDDDSLSENDPTFVPLEGCTLEVFNAITPNEDGVNDTFYIAGIECYPKNKVIIFNRWGVQVYGVDGYNNNDKVFRGYSEGRTTIQQSAGLPVGTYFYVIEYVDFTGKGINKSGHLYIN</sequence>